<keyword evidence="3" id="KW-0479">Metal-binding</keyword>
<dbReference type="OrthoDB" id="7456916at2"/>
<organism evidence="8 9">
    <name type="scientific">Falsiruegeria litorea R37</name>
    <dbReference type="NCBI Taxonomy" id="1200284"/>
    <lineage>
        <taxon>Bacteria</taxon>
        <taxon>Pseudomonadati</taxon>
        <taxon>Pseudomonadota</taxon>
        <taxon>Alphaproteobacteria</taxon>
        <taxon>Rhodobacterales</taxon>
        <taxon>Roseobacteraceae</taxon>
        <taxon>Falsiruegeria</taxon>
    </lineage>
</organism>
<name>A0A1Y5S6D4_9RHOB</name>
<dbReference type="Pfam" id="PF00848">
    <property type="entry name" value="Ring_hydroxyl_A"/>
    <property type="match status" value="1"/>
</dbReference>
<evidence type="ECO:0000313" key="8">
    <source>
        <dbReference type="EMBL" id="SLN31150.1"/>
    </source>
</evidence>
<keyword evidence="9" id="KW-1185">Reference proteome</keyword>
<dbReference type="InterPro" id="IPR001663">
    <property type="entry name" value="Rng_hydr_dOase-A"/>
</dbReference>
<dbReference type="RefSeq" id="WP_085794933.1">
    <property type="nucleotide sequence ID" value="NZ_FWFO01000001.1"/>
</dbReference>
<gene>
    <name evidence="8" type="primary">antA_3</name>
    <name evidence="8" type="ORF">TRL7639_01303</name>
</gene>
<dbReference type="InterPro" id="IPR017941">
    <property type="entry name" value="Rieske_2Fe-2S"/>
</dbReference>
<dbReference type="InterPro" id="IPR036922">
    <property type="entry name" value="Rieske_2Fe-2S_sf"/>
</dbReference>
<keyword evidence="8" id="KW-0223">Dioxygenase</keyword>
<evidence type="ECO:0000256" key="4">
    <source>
        <dbReference type="ARBA" id="ARBA00023002"/>
    </source>
</evidence>
<dbReference type="SUPFAM" id="SSF50022">
    <property type="entry name" value="ISP domain"/>
    <property type="match status" value="1"/>
</dbReference>
<protein>
    <submittedName>
        <fullName evidence="8">Anthranilate 1,2-dioxygenase large subunit</fullName>
        <ecNumber evidence="8">1.14.12.1</ecNumber>
    </submittedName>
</protein>
<dbReference type="CDD" id="cd03469">
    <property type="entry name" value="Rieske_RO_Alpha_N"/>
    <property type="match status" value="1"/>
</dbReference>
<dbReference type="GO" id="GO:0005506">
    <property type="term" value="F:iron ion binding"/>
    <property type="evidence" value="ECO:0007669"/>
    <property type="project" value="InterPro"/>
</dbReference>
<dbReference type="PANTHER" id="PTHR43756">
    <property type="entry name" value="CHOLINE MONOOXYGENASE, CHLOROPLASTIC"/>
    <property type="match status" value="1"/>
</dbReference>
<evidence type="ECO:0000256" key="3">
    <source>
        <dbReference type="ARBA" id="ARBA00022723"/>
    </source>
</evidence>
<evidence type="ECO:0000313" key="9">
    <source>
        <dbReference type="Proteomes" id="UP000193077"/>
    </source>
</evidence>
<accession>A0A1Y5S6D4</accession>
<dbReference type="PANTHER" id="PTHR43756:SF5">
    <property type="entry name" value="CHOLINE MONOOXYGENASE, CHLOROPLASTIC"/>
    <property type="match status" value="1"/>
</dbReference>
<dbReference type="PRINTS" id="PR00090">
    <property type="entry name" value="RNGDIOXGNASE"/>
</dbReference>
<dbReference type="Pfam" id="PF00355">
    <property type="entry name" value="Rieske"/>
    <property type="match status" value="1"/>
</dbReference>
<dbReference type="InterPro" id="IPR015879">
    <property type="entry name" value="Ring_hydroxy_dOase_asu_C_dom"/>
</dbReference>
<dbReference type="EC" id="1.14.12.1" evidence="8"/>
<evidence type="ECO:0000256" key="5">
    <source>
        <dbReference type="ARBA" id="ARBA00023004"/>
    </source>
</evidence>
<dbReference type="CDD" id="cd08887">
    <property type="entry name" value="RHO_alpha_C_3"/>
    <property type="match status" value="1"/>
</dbReference>
<evidence type="ECO:0000256" key="2">
    <source>
        <dbReference type="ARBA" id="ARBA00022714"/>
    </source>
</evidence>
<keyword evidence="5" id="KW-0408">Iron</keyword>
<evidence type="ECO:0000256" key="1">
    <source>
        <dbReference type="ARBA" id="ARBA00001962"/>
    </source>
</evidence>
<feature type="domain" description="Rieske" evidence="7">
    <location>
        <begin position="54"/>
        <end position="163"/>
    </location>
</feature>
<evidence type="ECO:0000259" key="7">
    <source>
        <dbReference type="PROSITE" id="PS51296"/>
    </source>
</evidence>
<dbReference type="AlphaFoldDB" id="A0A1Y5S6D4"/>
<keyword evidence="4 8" id="KW-0560">Oxidoreductase</keyword>
<dbReference type="SUPFAM" id="SSF55961">
    <property type="entry name" value="Bet v1-like"/>
    <property type="match status" value="1"/>
</dbReference>
<dbReference type="Proteomes" id="UP000193077">
    <property type="component" value="Unassembled WGS sequence"/>
</dbReference>
<proteinExistence type="predicted"/>
<dbReference type="Gene3D" id="2.102.10.10">
    <property type="entry name" value="Rieske [2Fe-2S] iron-sulphur domain"/>
    <property type="match status" value="1"/>
</dbReference>
<sequence>MERSEEIGLIREIIGLAEQKSAYLDDTISHSPISRYSSPERFAREEAALFRRKPVVAAHSGELDGPSSFLTRSVMGLPVLLVRDAEGQARAFLNVCRHRGATLEREGAGCKRVFTCPYHGWSWTNQGDLRAVPQEKQGFPDLPRAERGLRRLPVAEAHGFIWIIANPEMNEPLNIDDWLGPIADDFRWLDLANHKIAIENTIEVKANWKVLVEGGIEAYHFRVAHANTIAPHFPDNLSTYRCFGPHMRSVLPRTSMTTLTDTPEEKWSIRADANVLYTLMPTTQLLVQQDHVAWINAQPRSEGHTTLRIVTLVPADKIEGDEMQAHWKLNQKITMATLAEDFELGEEIQSGFASRGNPSHLFGRFEGALNRFNLAVEELIAG</sequence>
<evidence type="ECO:0000256" key="6">
    <source>
        <dbReference type="ARBA" id="ARBA00023014"/>
    </source>
</evidence>
<dbReference type="GO" id="GO:0018618">
    <property type="term" value="F:anthranilate 1,2-dioxygenase (deaminating, decarboxylating) activity"/>
    <property type="evidence" value="ECO:0007669"/>
    <property type="project" value="UniProtKB-EC"/>
</dbReference>
<keyword evidence="6" id="KW-0411">Iron-sulfur</keyword>
<dbReference type="Gene3D" id="3.90.380.10">
    <property type="entry name" value="Naphthalene 1,2-dioxygenase Alpha Subunit, Chain A, domain 1"/>
    <property type="match status" value="2"/>
</dbReference>
<dbReference type="GO" id="GO:0051537">
    <property type="term" value="F:2 iron, 2 sulfur cluster binding"/>
    <property type="evidence" value="ECO:0007669"/>
    <property type="project" value="UniProtKB-KW"/>
</dbReference>
<dbReference type="PROSITE" id="PS51296">
    <property type="entry name" value="RIESKE"/>
    <property type="match status" value="1"/>
</dbReference>
<keyword evidence="2" id="KW-0001">2Fe-2S</keyword>
<reference evidence="8 9" key="1">
    <citation type="submission" date="2017-03" db="EMBL/GenBank/DDBJ databases">
        <authorList>
            <person name="Afonso C.L."/>
            <person name="Miller P.J."/>
            <person name="Scott M.A."/>
            <person name="Spackman E."/>
            <person name="Goraichik I."/>
            <person name="Dimitrov K.M."/>
            <person name="Suarez D.L."/>
            <person name="Swayne D.E."/>
        </authorList>
    </citation>
    <scope>NUCLEOTIDE SEQUENCE [LARGE SCALE GENOMIC DNA]</scope>
    <source>
        <strain evidence="8 9">CECT 7639</strain>
    </source>
</reference>
<comment type="cofactor">
    <cofactor evidence="1">
        <name>Fe cation</name>
        <dbReference type="ChEBI" id="CHEBI:24875"/>
    </cofactor>
</comment>
<dbReference type="EMBL" id="FWFO01000001">
    <property type="protein sequence ID" value="SLN31150.1"/>
    <property type="molecule type" value="Genomic_DNA"/>
</dbReference>